<reference evidence="1" key="1">
    <citation type="submission" date="2023-03" db="EMBL/GenBank/DDBJ databases">
        <title>Chitinimonas shenzhenensis gen. nov., sp. nov., a novel member of family Burkholderiaceae isolated from activated sludge collected in Shen Zhen, China.</title>
        <authorList>
            <person name="Wang X."/>
        </authorList>
    </citation>
    <scope>NUCLEOTIDE SEQUENCE</scope>
    <source>
        <strain evidence="1">DQS-5</strain>
    </source>
</reference>
<organism evidence="1 2">
    <name type="scientific">Parachitinimonas caeni</name>
    <dbReference type="NCBI Taxonomy" id="3031301"/>
    <lineage>
        <taxon>Bacteria</taxon>
        <taxon>Pseudomonadati</taxon>
        <taxon>Pseudomonadota</taxon>
        <taxon>Betaproteobacteria</taxon>
        <taxon>Neisseriales</taxon>
        <taxon>Chitinibacteraceae</taxon>
        <taxon>Parachitinimonas</taxon>
    </lineage>
</organism>
<comment type="caution">
    <text evidence="1">The sequence shown here is derived from an EMBL/GenBank/DDBJ whole genome shotgun (WGS) entry which is preliminary data.</text>
</comment>
<dbReference type="RefSeq" id="WP_284103007.1">
    <property type="nucleotide sequence ID" value="NZ_JARRAF010000046.1"/>
</dbReference>
<dbReference type="Proteomes" id="UP001172778">
    <property type="component" value="Unassembled WGS sequence"/>
</dbReference>
<name>A0ABT7E6Z3_9NEIS</name>
<dbReference type="EMBL" id="JARRAF010000046">
    <property type="protein sequence ID" value="MDK2126687.1"/>
    <property type="molecule type" value="Genomic_DNA"/>
</dbReference>
<keyword evidence="2" id="KW-1185">Reference proteome</keyword>
<protein>
    <submittedName>
        <fullName evidence="1">DUF2946 family protein</fullName>
    </submittedName>
</protein>
<accession>A0ABT7E6Z3</accession>
<sequence>MRAKPFISTFSAWIALFAILCHALMPSLAQARLLPALQLPVEMCSVASKPGQIVLLEEGKSTPLKKFESVHCLFCLASSPAAGLPPPMQAQILELALTSPDLPAVCTPRVKSCKQTAAPPRGPPSLA</sequence>
<evidence type="ECO:0000313" key="2">
    <source>
        <dbReference type="Proteomes" id="UP001172778"/>
    </source>
</evidence>
<evidence type="ECO:0000313" key="1">
    <source>
        <dbReference type="EMBL" id="MDK2126687.1"/>
    </source>
</evidence>
<dbReference type="InterPro" id="IPR021333">
    <property type="entry name" value="DUF2946"/>
</dbReference>
<proteinExistence type="predicted"/>
<dbReference type="Pfam" id="PF11162">
    <property type="entry name" value="DUF2946"/>
    <property type="match status" value="1"/>
</dbReference>
<gene>
    <name evidence="1" type="ORF">PZA18_21820</name>
</gene>